<dbReference type="AlphaFoldDB" id="A0A937XAT5"/>
<organism evidence="1 2">
    <name type="scientific">Eiseniibacteriota bacterium</name>
    <dbReference type="NCBI Taxonomy" id="2212470"/>
    <lineage>
        <taxon>Bacteria</taxon>
        <taxon>Candidatus Eiseniibacteriota</taxon>
    </lineage>
</organism>
<sequence length="49" mass="5082">FADLSNLSYASGDPGSDQYVINVLGWLCEGGASPADESTWGAVKSVFAK</sequence>
<reference evidence="1" key="1">
    <citation type="submission" date="2019-03" db="EMBL/GenBank/DDBJ databases">
        <title>Lake Tanganyika Metagenome-Assembled Genomes (MAGs).</title>
        <authorList>
            <person name="Tran P."/>
        </authorList>
    </citation>
    <scope>NUCLEOTIDE SEQUENCE</scope>
    <source>
        <strain evidence="1">M_DeepCast_400m_m2_100</strain>
    </source>
</reference>
<name>A0A937XAT5_UNCEI</name>
<gene>
    <name evidence="1" type="ORF">FJY75_11170</name>
</gene>
<proteinExistence type="predicted"/>
<dbReference type="EMBL" id="VGIY01000345">
    <property type="protein sequence ID" value="MBM3318400.1"/>
    <property type="molecule type" value="Genomic_DNA"/>
</dbReference>
<dbReference type="Proteomes" id="UP000748308">
    <property type="component" value="Unassembled WGS sequence"/>
</dbReference>
<evidence type="ECO:0000313" key="1">
    <source>
        <dbReference type="EMBL" id="MBM3318400.1"/>
    </source>
</evidence>
<protein>
    <submittedName>
        <fullName evidence="1">Uncharacterized protein</fullName>
    </submittedName>
</protein>
<evidence type="ECO:0000313" key="2">
    <source>
        <dbReference type="Proteomes" id="UP000748308"/>
    </source>
</evidence>
<feature type="non-terminal residue" evidence="1">
    <location>
        <position position="1"/>
    </location>
</feature>
<accession>A0A937XAT5</accession>
<comment type="caution">
    <text evidence="1">The sequence shown here is derived from an EMBL/GenBank/DDBJ whole genome shotgun (WGS) entry which is preliminary data.</text>
</comment>